<reference evidence="9 10" key="1">
    <citation type="submission" date="2024-04" db="EMBL/GenBank/DDBJ databases">
        <title>Human intestinal bacterial collection.</title>
        <authorList>
            <person name="Pauvert C."/>
            <person name="Hitch T.C.A."/>
            <person name="Clavel T."/>
        </authorList>
    </citation>
    <scope>NUCLEOTIDE SEQUENCE [LARGE SCALE GENOMIC DNA]</scope>
    <source>
        <strain evidence="9 10">CLA-AA-H141</strain>
    </source>
</reference>
<dbReference type="InterPro" id="IPR035994">
    <property type="entry name" value="Nucleoside_phosphorylase_sf"/>
</dbReference>
<dbReference type="InterPro" id="IPR011268">
    <property type="entry name" value="Purine_phosphorylase"/>
</dbReference>
<evidence type="ECO:0000256" key="1">
    <source>
        <dbReference type="ARBA" id="ARBA00002678"/>
    </source>
</evidence>
<dbReference type="Proteomes" id="UP001482186">
    <property type="component" value="Unassembled WGS sequence"/>
</dbReference>
<dbReference type="EMBL" id="JBBNFM010000002">
    <property type="protein sequence ID" value="MEQ2453177.1"/>
    <property type="molecule type" value="Genomic_DNA"/>
</dbReference>
<comment type="catalytic activity">
    <reaction evidence="6">
        <text>a purine 2'-deoxy-D-ribonucleoside + phosphate = a purine nucleobase + 2-deoxy-alpha-D-ribose 1-phosphate</text>
        <dbReference type="Rhea" id="RHEA:36431"/>
        <dbReference type="ChEBI" id="CHEBI:26386"/>
        <dbReference type="ChEBI" id="CHEBI:43474"/>
        <dbReference type="ChEBI" id="CHEBI:57259"/>
        <dbReference type="ChEBI" id="CHEBI:142361"/>
        <dbReference type="EC" id="2.4.2.1"/>
    </reaction>
</comment>
<keyword evidence="10" id="KW-1185">Reference proteome</keyword>
<gene>
    <name evidence="9" type="ORF">AAAT04_03835</name>
</gene>
<dbReference type="NCBIfam" id="TIGR01697">
    <property type="entry name" value="PNPH-PUNA-XAPA"/>
    <property type="match status" value="1"/>
</dbReference>
<evidence type="ECO:0000256" key="3">
    <source>
        <dbReference type="ARBA" id="ARBA00006751"/>
    </source>
</evidence>
<comment type="function">
    <text evidence="1">The purine nucleoside phosphorylases catalyze the phosphorolytic breakdown of the N-glycosidic bond in the beta-(deoxy)ribonucleoside molecules, with the formation of the corresponding free purine bases and pentose-1-phosphate. Cleaves guanosine, inosine, 2'-deoxyguanosine and 2'-deoxyinosine.</text>
</comment>
<dbReference type="CDD" id="cd09009">
    <property type="entry name" value="PNP-EcPNPII_like"/>
    <property type="match status" value="1"/>
</dbReference>
<feature type="domain" description="Nucleoside phosphorylase" evidence="8">
    <location>
        <begin position="55"/>
        <end position="299"/>
    </location>
</feature>
<dbReference type="GO" id="GO:0004731">
    <property type="term" value="F:purine-nucleoside phosphorylase activity"/>
    <property type="evidence" value="ECO:0007669"/>
    <property type="project" value="UniProtKB-EC"/>
</dbReference>
<dbReference type="PANTHER" id="PTHR11904">
    <property type="entry name" value="METHYLTHIOADENOSINE/PURINE NUCLEOSIDE PHOSPHORYLASE"/>
    <property type="match status" value="1"/>
</dbReference>
<dbReference type="Pfam" id="PF01048">
    <property type="entry name" value="PNP_UDP_1"/>
    <property type="match status" value="1"/>
</dbReference>
<evidence type="ECO:0000256" key="5">
    <source>
        <dbReference type="ARBA" id="ARBA00022679"/>
    </source>
</evidence>
<evidence type="ECO:0000256" key="4">
    <source>
        <dbReference type="ARBA" id="ARBA00022676"/>
    </source>
</evidence>
<evidence type="ECO:0000313" key="9">
    <source>
        <dbReference type="EMBL" id="MEQ2453177.1"/>
    </source>
</evidence>
<evidence type="ECO:0000256" key="2">
    <source>
        <dbReference type="ARBA" id="ARBA00005058"/>
    </source>
</evidence>
<evidence type="ECO:0000256" key="6">
    <source>
        <dbReference type="ARBA" id="ARBA00048556"/>
    </source>
</evidence>
<dbReference type="Gene3D" id="3.40.50.1580">
    <property type="entry name" value="Nucleoside phosphorylase domain"/>
    <property type="match status" value="1"/>
</dbReference>
<dbReference type="InterPro" id="IPR000845">
    <property type="entry name" value="Nucleoside_phosphorylase_d"/>
</dbReference>
<dbReference type="SUPFAM" id="SSF53167">
    <property type="entry name" value="Purine and uridine phosphorylases"/>
    <property type="match status" value="1"/>
</dbReference>
<organism evidence="9 10">
    <name type="scientific">Coprococcus ammoniilyticus</name>
    <dbReference type="NCBI Taxonomy" id="2981785"/>
    <lineage>
        <taxon>Bacteria</taxon>
        <taxon>Bacillati</taxon>
        <taxon>Bacillota</taxon>
        <taxon>Clostridia</taxon>
        <taxon>Lachnospirales</taxon>
        <taxon>Lachnospiraceae</taxon>
        <taxon>Coprococcus</taxon>
    </lineage>
</organism>
<name>A0ABV1EGW0_9FIRM</name>
<proteinExistence type="inferred from homology"/>
<dbReference type="EC" id="2.4.2.1" evidence="7"/>
<keyword evidence="4 7" id="KW-0328">Glycosyltransferase</keyword>
<dbReference type="PIRSF" id="PIRSF000477">
    <property type="entry name" value="PurNPase"/>
    <property type="match status" value="1"/>
</dbReference>
<protein>
    <recommendedName>
        <fullName evidence="7">Purine nucleoside phosphorylase</fullName>
        <ecNumber evidence="7">2.4.2.1</ecNumber>
    </recommendedName>
    <alternativeName>
        <fullName evidence="7">Inosine-guanosine phosphorylase</fullName>
    </alternativeName>
</protein>
<dbReference type="NCBIfam" id="NF006054">
    <property type="entry name" value="PRK08202.1"/>
    <property type="match status" value="1"/>
</dbReference>
<evidence type="ECO:0000313" key="10">
    <source>
        <dbReference type="Proteomes" id="UP001482186"/>
    </source>
</evidence>
<comment type="similarity">
    <text evidence="3 7">Belongs to the PNP/MTAP phosphorylase family.</text>
</comment>
<evidence type="ECO:0000259" key="8">
    <source>
        <dbReference type="Pfam" id="PF01048"/>
    </source>
</evidence>
<keyword evidence="5 7" id="KW-0808">Transferase</keyword>
<evidence type="ECO:0000256" key="7">
    <source>
        <dbReference type="PIRNR" id="PIRNR000477"/>
    </source>
</evidence>
<accession>A0ABV1EGW0</accession>
<comment type="pathway">
    <text evidence="2 7">Purine metabolism; purine nucleoside salvage.</text>
</comment>
<dbReference type="RefSeq" id="WP_021943914.1">
    <property type="nucleotide sequence ID" value="NZ_JBBNFM010000002.1"/>
</dbReference>
<sequence length="306" mass="34286">MGVSFFTIWIYVDNRNYVFQRLGTGELRHWDKEMLFMYDEAVRYITDKIKMKPEIGIVLGSGLGDAFTVDDPVYVYYKEIPGFPVSTVAGHKGRFIFGYSCGKPIVVMQGRVHYYEGYSMQDVVKPIRLMGLLGIRWLILTNAAGGISEELVPGDIMIISDQISSFVPSPLIGRNIDKFGVRFPDMSHIYDEEKIQISRKIFERMGLHTVEGTYLQASGPQYETPAEIRMFHMLGADAVGMSTACEAIAACHMGIRVSGFSAISNKAAGLGAELKHEDILDRSKEMSDKMSRLLTELIESYSDGIE</sequence>
<dbReference type="PANTHER" id="PTHR11904:SF9">
    <property type="entry name" value="PURINE NUCLEOSIDE PHOSPHORYLASE-RELATED"/>
    <property type="match status" value="1"/>
</dbReference>
<comment type="caution">
    <text evidence="9">The sequence shown here is derived from an EMBL/GenBank/DDBJ whole genome shotgun (WGS) entry which is preliminary data.</text>
</comment>